<dbReference type="SUPFAM" id="SSF56672">
    <property type="entry name" value="DNA/RNA polymerases"/>
    <property type="match status" value="1"/>
</dbReference>
<dbReference type="InterPro" id="IPR052343">
    <property type="entry name" value="Retrotransposon-Effector_Assoc"/>
</dbReference>
<name>A0A9Q1JJ85_9CARY</name>
<dbReference type="PANTHER" id="PTHR46890:SF1">
    <property type="entry name" value="REVERSE TRANSCRIPTASE DOMAIN-CONTAINING PROTEIN"/>
    <property type="match status" value="1"/>
</dbReference>
<dbReference type="AlphaFoldDB" id="A0A9Q1JJ85"/>
<reference evidence="2" key="1">
    <citation type="submission" date="2022-04" db="EMBL/GenBank/DDBJ databases">
        <title>Carnegiea gigantea Genome sequencing and assembly v2.</title>
        <authorList>
            <person name="Copetti D."/>
            <person name="Sanderson M.J."/>
            <person name="Burquez A."/>
            <person name="Wojciechowski M.F."/>
        </authorList>
    </citation>
    <scope>NUCLEOTIDE SEQUENCE</scope>
    <source>
        <strain evidence="2">SGP5-SGP5p</strain>
        <tissue evidence="2">Aerial part</tissue>
    </source>
</reference>
<evidence type="ECO:0000313" key="2">
    <source>
        <dbReference type="EMBL" id="KAJ8425089.1"/>
    </source>
</evidence>
<dbReference type="InterPro" id="IPR043502">
    <property type="entry name" value="DNA/RNA_pol_sf"/>
</dbReference>
<protein>
    <recommendedName>
        <fullName evidence="1">Reverse transcriptase domain-containing protein</fullName>
    </recommendedName>
</protein>
<accession>A0A9Q1JJ85</accession>
<dbReference type="EMBL" id="JAKOGI010001548">
    <property type="protein sequence ID" value="KAJ8425089.1"/>
    <property type="molecule type" value="Genomic_DNA"/>
</dbReference>
<dbReference type="CDD" id="cd01650">
    <property type="entry name" value="RT_nLTR_like"/>
    <property type="match status" value="1"/>
</dbReference>
<dbReference type="InterPro" id="IPR000477">
    <property type="entry name" value="RT_dom"/>
</dbReference>
<evidence type="ECO:0000313" key="3">
    <source>
        <dbReference type="Proteomes" id="UP001153076"/>
    </source>
</evidence>
<organism evidence="2 3">
    <name type="scientific">Carnegiea gigantea</name>
    <dbReference type="NCBI Taxonomy" id="171969"/>
    <lineage>
        <taxon>Eukaryota</taxon>
        <taxon>Viridiplantae</taxon>
        <taxon>Streptophyta</taxon>
        <taxon>Embryophyta</taxon>
        <taxon>Tracheophyta</taxon>
        <taxon>Spermatophyta</taxon>
        <taxon>Magnoliopsida</taxon>
        <taxon>eudicotyledons</taxon>
        <taxon>Gunneridae</taxon>
        <taxon>Pentapetalae</taxon>
        <taxon>Caryophyllales</taxon>
        <taxon>Cactineae</taxon>
        <taxon>Cactaceae</taxon>
        <taxon>Cactoideae</taxon>
        <taxon>Echinocereeae</taxon>
        <taxon>Carnegiea</taxon>
    </lineage>
</organism>
<keyword evidence="3" id="KW-1185">Reference proteome</keyword>
<comment type="caution">
    <text evidence="2">The sequence shown here is derived from an EMBL/GenBank/DDBJ whole genome shotgun (WGS) entry which is preliminary data.</text>
</comment>
<sequence length="451" mass="51765">MWSTHPAVRDIMAVKLPIAPPHTLETLCKLLKQLQPLLRHLHRDHFSDLREQQQSARLFNRSYNNIQGTLSCFRRKSKPKNDISLLIPPVRLLSNNNVEWLKYGDDYTKLFFAKTKQRKLASYIYSLQNSQGQYKEGFERVGHIMFQFYKILLGSQPGSRNQLDHSIITLGPVLTKEQQIQLCKDFSDRDIREAFFSIPNTKSPDPDGYTSGFFKTIWPQFGLAICSAVRDFFHSGQLPKSISLTKLVVLLKVQHPQSASDFRPISCCNILYKCLTKLLSHRIKEILPYLIHQSQGAFVKGLEILYNILICQDLARGYQRQHISPRCMLKIDLQKAFDSVHWGFLQDLLVGLKFPPIFVSWIMKCVSSVTFSVHINGQDCGSFEGGRGLRQGDPLSPLLFVLTMEYFSRSMQQISQAKNFKYHPHCKGLGLIHLIFADDLILFCKADPTTL</sequence>
<dbReference type="PROSITE" id="PS50878">
    <property type="entry name" value="RT_POL"/>
    <property type="match status" value="1"/>
</dbReference>
<gene>
    <name evidence="2" type="ORF">Cgig2_034025</name>
</gene>
<dbReference type="PANTHER" id="PTHR46890">
    <property type="entry name" value="NON-LTR RETROLELEMENT REVERSE TRANSCRIPTASE-LIKE PROTEIN-RELATED"/>
    <property type="match status" value="1"/>
</dbReference>
<dbReference type="OrthoDB" id="1934719at2759"/>
<dbReference type="Pfam" id="PF00078">
    <property type="entry name" value="RVT_1"/>
    <property type="match status" value="1"/>
</dbReference>
<proteinExistence type="predicted"/>
<feature type="domain" description="Reverse transcriptase" evidence="1">
    <location>
        <begin position="231"/>
        <end position="451"/>
    </location>
</feature>
<evidence type="ECO:0000259" key="1">
    <source>
        <dbReference type="PROSITE" id="PS50878"/>
    </source>
</evidence>
<dbReference type="Proteomes" id="UP001153076">
    <property type="component" value="Unassembled WGS sequence"/>
</dbReference>